<dbReference type="InterPro" id="IPR036390">
    <property type="entry name" value="WH_DNA-bd_sf"/>
</dbReference>
<accession>A0A2X2D0G6</accession>
<dbReference type="GO" id="GO:0000976">
    <property type="term" value="F:transcription cis-regulatory region binding"/>
    <property type="evidence" value="ECO:0007669"/>
    <property type="project" value="TreeGrafter"/>
</dbReference>
<dbReference type="GO" id="GO:0003700">
    <property type="term" value="F:DNA-binding transcription factor activity"/>
    <property type="evidence" value="ECO:0007669"/>
    <property type="project" value="InterPro"/>
</dbReference>
<keyword evidence="3" id="KW-0804">Transcription</keyword>
<dbReference type="PANTHER" id="PTHR30126">
    <property type="entry name" value="HTH-TYPE TRANSCRIPTIONAL REGULATOR"/>
    <property type="match status" value="1"/>
</dbReference>
<name>A0A2X2D0G6_PSELU</name>
<dbReference type="RefSeq" id="WP_010796195.1">
    <property type="nucleotide sequence ID" value="NZ_CP069262.1"/>
</dbReference>
<proteinExistence type="inferred from homology"/>
<sequence>MDVRTLRNLTRVARTGSLSAASDEACLTVQALAAQLNKAEDQFGFRIFKRSNKGLHLTERGHALMPYIEKVVESARQLDSKAAELSQATPRLLRAALNSTLPADINQCIVKRMMQVFSDYHLEFSFAESIENLSKLRNDNIDLAVLIGPPQADLASLELADLHIDVVGAYHGADAEAYSDLSDKLLVRPTSDCPYSTSFERFLDSGQTVSQWGHRMIYSGSETLTVSLIKQLDGLGVVSRAAACKHGLSIVPGFEDSLPVRLVVNNVDLPIRALEQLTRPLQHSPQRNIRQQAYRHTEEQVLTEISA</sequence>
<evidence type="ECO:0000259" key="4">
    <source>
        <dbReference type="PROSITE" id="PS50931"/>
    </source>
</evidence>
<feature type="domain" description="HTH lysR-type" evidence="4">
    <location>
        <begin position="1"/>
        <end position="58"/>
    </location>
</feature>
<dbReference type="Proteomes" id="UP000626180">
    <property type="component" value="Unassembled WGS sequence"/>
</dbReference>
<dbReference type="InterPro" id="IPR000847">
    <property type="entry name" value="LysR_HTH_N"/>
</dbReference>
<keyword evidence="2" id="KW-0805">Transcription regulation</keyword>
<dbReference type="InterPro" id="IPR036388">
    <property type="entry name" value="WH-like_DNA-bd_sf"/>
</dbReference>
<dbReference type="AlphaFoldDB" id="A0A2X2D0G6"/>
<keyword evidence="8" id="KW-1185">Reference proteome</keyword>
<evidence type="ECO:0000313" key="8">
    <source>
        <dbReference type="Proteomes" id="UP000626180"/>
    </source>
</evidence>
<dbReference type="SUPFAM" id="SSF46785">
    <property type="entry name" value="Winged helix' DNA-binding domain"/>
    <property type="match status" value="1"/>
</dbReference>
<evidence type="ECO:0000256" key="2">
    <source>
        <dbReference type="ARBA" id="ARBA00023015"/>
    </source>
</evidence>
<evidence type="ECO:0000256" key="1">
    <source>
        <dbReference type="ARBA" id="ARBA00009437"/>
    </source>
</evidence>
<evidence type="ECO:0000313" key="6">
    <source>
        <dbReference type="EMBL" id="SPZ12421.1"/>
    </source>
</evidence>
<reference evidence="5 8" key="2">
    <citation type="submission" date="2020-10" db="EMBL/GenBank/DDBJ databases">
        <title>Genome sequences of Pseudomonas isolates.</title>
        <authorList>
            <person name="Wessels L."/>
            <person name="Reich F."/>
            <person name="Hammerl J."/>
        </authorList>
    </citation>
    <scope>NUCLEOTIDE SEQUENCE [LARGE SCALE GENOMIC DNA]</scope>
    <source>
        <strain evidence="5 8">20-MO00624-0</strain>
    </source>
</reference>
<evidence type="ECO:0000313" key="7">
    <source>
        <dbReference type="Proteomes" id="UP000250443"/>
    </source>
</evidence>
<dbReference type="Proteomes" id="UP000250443">
    <property type="component" value="Unassembled WGS sequence"/>
</dbReference>
<reference evidence="6 7" key="1">
    <citation type="submission" date="2018-06" db="EMBL/GenBank/DDBJ databases">
        <authorList>
            <consortium name="Pathogen Informatics"/>
            <person name="Doyle S."/>
        </authorList>
    </citation>
    <scope>NUCLEOTIDE SEQUENCE [LARGE SCALE GENOMIC DNA]</scope>
    <source>
        <strain evidence="6 7">NCTC11842</strain>
    </source>
</reference>
<evidence type="ECO:0000256" key="3">
    <source>
        <dbReference type="ARBA" id="ARBA00023163"/>
    </source>
</evidence>
<dbReference type="EMBL" id="UAUF01000014">
    <property type="protein sequence ID" value="SPZ12421.1"/>
    <property type="molecule type" value="Genomic_DNA"/>
</dbReference>
<evidence type="ECO:0000313" key="5">
    <source>
        <dbReference type="EMBL" id="MBF8641196.1"/>
    </source>
</evidence>
<dbReference type="PANTHER" id="PTHR30126:SF39">
    <property type="entry name" value="HTH-TYPE TRANSCRIPTIONAL REGULATOR CYSL"/>
    <property type="match status" value="1"/>
</dbReference>
<comment type="similarity">
    <text evidence="1">Belongs to the LysR transcriptional regulatory family.</text>
</comment>
<dbReference type="EMBL" id="JADMCD010000004">
    <property type="protein sequence ID" value="MBF8641196.1"/>
    <property type="molecule type" value="Genomic_DNA"/>
</dbReference>
<dbReference type="Pfam" id="PF00126">
    <property type="entry name" value="HTH_1"/>
    <property type="match status" value="1"/>
</dbReference>
<dbReference type="SUPFAM" id="SSF53850">
    <property type="entry name" value="Periplasmic binding protein-like II"/>
    <property type="match status" value="1"/>
</dbReference>
<organism evidence="6 7">
    <name type="scientific">Pseudomonas luteola</name>
    <dbReference type="NCBI Taxonomy" id="47886"/>
    <lineage>
        <taxon>Bacteria</taxon>
        <taxon>Pseudomonadati</taxon>
        <taxon>Pseudomonadota</taxon>
        <taxon>Gammaproteobacteria</taxon>
        <taxon>Pseudomonadales</taxon>
        <taxon>Pseudomonadaceae</taxon>
        <taxon>Pseudomonas</taxon>
    </lineage>
</organism>
<protein>
    <submittedName>
        <fullName evidence="6">LysR family transcriptional regulator</fullName>
    </submittedName>
</protein>
<dbReference type="Gene3D" id="1.10.10.10">
    <property type="entry name" value="Winged helix-like DNA-binding domain superfamily/Winged helix DNA-binding domain"/>
    <property type="match status" value="1"/>
</dbReference>
<gene>
    <name evidence="6" type="primary">catM</name>
    <name evidence="5" type="ORF">IRZ65_10915</name>
    <name evidence="6" type="ORF">NCTC11842_04453</name>
</gene>
<dbReference type="PROSITE" id="PS50931">
    <property type="entry name" value="HTH_LYSR"/>
    <property type="match status" value="1"/>
</dbReference>